<name>A0A1K1PIF0_SELRU</name>
<evidence type="ECO:0000256" key="3">
    <source>
        <dbReference type="ARBA" id="ARBA00022692"/>
    </source>
</evidence>
<feature type="transmembrane region" description="Helical" evidence="6">
    <location>
        <begin position="78"/>
        <end position="96"/>
    </location>
</feature>
<feature type="transmembrane region" description="Helical" evidence="6">
    <location>
        <begin position="102"/>
        <end position="122"/>
    </location>
</feature>
<sequence length="130" mass="15115">MTKRENVRQFLGFCLVGILNNVIAYGVYILCIWMGIHYILANVCGFLISVLNSYYWNNKYVFYGAKGTSWWKKLFRTYVSYASTGIVLSNFLLIMWVEVLDVSTLIAPLITLVVTVPINFLLNKYWAFRM</sequence>
<reference evidence="9" key="1">
    <citation type="submission" date="2016-11" db="EMBL/GenBank/DDBJ databases">
        <authorList>
            <person name="Varghese N."/>
            <person name="Submissions S."/>
        </authorList>
    </citation>
    <scope>NUCLEOTIDE SEQUENCE [LARGE SCALE GENOMIC DNA]</scope>
    <source>
        <strain evidence="9">C3</strain>
    </source>
</reference>
<keyword evidence="3 6" id="KW-0812">Transmembrane</keyword>
<evidence type="ECO:0000256" key="5">
    <source>
        <dbReference type="ARBA" id="ARBA00023136"/>
    </source>
</evidence>
<proteinExistence type="inferred from homology"/>
<protein>
    <submittedName>
        <fullName evidence="8">Putative flippase GtrA (Transmembrane translocase of bactoprenol-linked glucose)</fullName>
    </submittedName>
</protein>
<feature type="domain" description="GtrA/DPMS transmembrane" evidence="7">
    <location>
        <begin position="13"/>
        <end position="128"/>
    </location>
</feature>
<evidence type="ECO:0000256" key="2">
    <source>
        <dbReference type="ARBA" id="ARBA00009399"/>
    </source>
</evidence>
<dbReference type="InterPro" id="IPR007267">
    <property type="entry name" value="GtrA_DPMS_TM"/>
</dbReference>
<keyword evidence="5 6" id="KW-0472">Membrane</keyword>
<feature type="transmembrane region" description="Helical" evidence="6">
    <location>
        <begin position="36"/>
        <end position="57"/>
    </location>
</feature>
<dbReference type="PANTHER" id="PTHR38459:SF1">
    <property type="entry name" value="PROPHAGE BACTOPRENOL-LINKED GLUCOSE TRANSLOCASE HOMOLOG"/>
    <property type="match status" value="1"/>
</dbReference>
<evidence type="ECO:0000259" key="7">
    <source>
        <dbReference type="Pfam" id="PF04138"/>
    </source>
</evidence>
<dbReference type="PANTHER" id="PTHR38459">
    <property type="entry name" value="PROPHAGE BACTOPRENOL-LINKED GLUCOSE TRANSLOCASE HOMOLOG"/>
    <property type="match status" value="1"/>
</dbReference>
<dbReference type="EMBL" id="FPJA01000008">
    <property type="protein sequence ID" value="SFW47578.1"/>
    <property type="molecule type" value="Genomic_DNA"/>
</dbReference>
<evidence type="ECO:0000313" key="8">
    <source>
        <dbReference type="EMBL" id="SFW47578.1"/>
    </source>
</evidence>
<gene>
    <name evidence="8" type="ORF">SAMN02910323_2029</name>
</gene>
<evidence type="ECO:0000256" key="6">
    <source>
        <dbReference type="SAM" id="Phobius"/>
    </source>
</evidence>
<dbReference type="RefSeq" id="WP_072306462.1">
    <property type="nucleotide sequence ID" value="NZ_FPJA01000008.1"/>
</dbReference>
<comment type="similarity">
    <text evidence="2">Belongs to the GtrA family.</text>
</comment>
<accession>A0A1K1PIF0</accession>
<keyword evidence="4 6" id="KW-1133">Transmembrane helix</keyword>
<evidence type="ECO:0000256" key="4">
    <source>
        <dbReference type="ARBA" id="ARBA00022989"/>
    </source>
</evidence>
<dbReference type="Pfam" id="PF04138">
    <property type="entry name" value="GtrA_DPMS_TM"/>
    <property type="match status" value="1"/>
</dbReference>
<evidence type="ECO:0000256" key="1">
    <source>
        <dbReference type="ARBA" id="ARBA00004141"/>
    </source>
</evidence>
<dbReference type="Proteomes" id="UP000182958">
    <property type="component" value="Unassembled WGS sequence"/>
</dbReference>
<organism evidence="8 9">
    <name type="scientific">Selenomonas ruminantium</name>
    <dbReference type="NCBI Taxonomy" id="971"/>
    <lineage>
        <taxon>Bacteria</taxon>
        <taxon>Bacillati</taxon>
        <taxon>Bacillota</taxon>
        <taxon>Negativicutes</taxon>
        <taxon>Selenomonadales</taxon>
        <taxon>Selenomonadaceae</taxon>
        <taxon>Selenomonas</taxon>
    </lineage>
</organism>
<dbReference type="AlphaFoldDB" id="A0A1K1PIF0"/>
<feature type="transmembrane region" description="Helical" evidence="6">
    <location>
        <begin position="12"/>
        <end position="30"/>
    </location>
</feature>
<dbReference type="InterPro" id="IPR051401">
    <property type="entry name" value="GtrA_CellWall_Glycosyl"/>
</dbReference>
<keyword evidence="9" id="KW-1185">Reference proteome</keyword>
<dbReference type="GO" id="GO:0000271">
    <property type="term" value="P:polysaccharide biosynthetic process"/>
    <property type="evidence" value="ECO:0007669"/>
    <property type="project" value="InterPro"/>
</dbReference>
<dbReference type="GO" id="GO:0005886">
    <property type="term" value="C:plasma membrane"/>
    <property type="evidence" value="ECO:0007669"/>
    <property type="project" value="TreeGrafter"/>
</dbReference>
<comment type="subcellular location">
    <subcellularLocation>
        <location evidence="1">Membrane</location>
        <topology evidence="1">Multi-pass membrane protein</topology>
    </subcellularLocation>
</comment>
<evidence type="ECO:0000313" key="9">
    <source>
        <dbReference type="Proteomes" id="UP000182958"/>
    </source>
</evidence>